<name>A0A0F9TAE6_9ZZZZ</name>
<evidence type="ECO:0000256" key="1">
    <source>
        <dbReference type="ARBA" id="ARBA00022801"/>
    </source>
</evidence>
<protein>
    <recommendedName>
        <fullName evidence="5">Helicase</fullName>
    </recommendedName>
</protein>
<keyword evidence="1" id="KW-0378">Hydrolase</keyword>
<dbReference type="GO" id="GO:0003677">
    <property type="term" value="F:DNA binding"/>
    <property type="evidence" value="ECO:0007669"/>
    <property type="project" value="InterPro"/>
</dbReference>
<reference evidence="4" key="1">
    <citation type="journal article" date="2015" name="Nature">
        <title>Complex archaea that bridge the gap between prokaryotes and eukaryotes.</title>
        <authorList>
            <person name="Spang A."/>
            <person name="Saw J.H."/>
            <person name="Jorgensen S.L."/>
            <person name="Zaremba-Niedzwiedzka K."/>
            <person name="Martijn J."/>
            <person name="Lind A.E."/>
            <person name="van Eijk R."/>
            <person name="Schleper C."/>
            <person name="Guy L."/>
            <person name="Ettema T.J."/>
        </authorList>
    </citation>
    <scope>NUCLEOTIDE SEQUENCE</scope>
</reference>
<evidence type="ECO:0000313" key="4">
    <source>
        <dbReference type="EMBL" id="KKN76159.1"/>
    </source>
</evidence>
<dbReference type="SMART" id="SM00382">
    <property type="entry name" value="AAA"/>
    <property type="match status" value="1"/>
</dbReference>
<dbReference type="PANTHER" id="PTHR47396:SF1">
    <property type="entry name" value="ATP-DEPENDENT HELICASE IRC3-RELATED"/>
    <property type="match status" value="1"/>
</dbReference>
<dbReference type="Gene3D" id="3.40.50.300">
    <property type="entry name" value="P-loop containing nucleotide triphosphate hydrolases"/>
    <property type="match status" value="2"/>
</dbReference>
<dbReference type="PANTHER" id="PTHR47396">
    <property type="entry name" value="TYPE I RESTRICTION ENZYME ECOKI R PROTEIN"/>
    <property type="match status" value="1"/>
</dbReference>
<evidence type="ECO:0000259" key="3">
    <source>
        <dbReference type="PROSITE" id="PS51194"/>
    </source>
</evidence>
<feature type="domain" description="Helicase ATP-binding" evidence="2">
    <location>
        <begin position="17"/>
        <end position="174"/>
    </location>
</feature>
<feature type="domain" description="Helicase C-terminal" evidence="3">
    <location>
        <begin position="227"/>
        <end position="365"/>
    </location>
</feature>
<evidence type="ECO:0008006" key="5">
    <source>
        <dbReference type="Google" id="ProtNLM"/>
    </source>
</evidence>
<dbReference type="InterPro" id="IPR006935">
    <property type="entry name" value="Helicase/UvrB_N"/>
</dbReference>
<dbReference type="EMBL" id="LAZR01000299">
    <property type="protein sequence ID" value="KKN76159.1"/>
    <property type="molecule type" value="Genomic_DNA"/>
</dbReference>
<dbReference type="SMART" id="SM00490">
    <property type="entry name" value="HELICc"/>
    <property type="match status" value="1"/>
</dbReference>
<dbReference type="InterPro" id="IPR027417">
    <property type="entry name" value="P-loop_NTPase"/>
</dbReference>
<gene>
    <name evidence="4" type="ORF">LCGC14_0373540</name>
</gene>
<dbReference type="SUPFAM" id="SSF52540">
    <property type="entry name" value="P-loop containing nucleoside triphosphate hydrolases"/>
    <property type="match status" value="1"/>
</dbReference>
<comment type="caution">
    <text evidence="4">The sequence shown here is derived from an EMBL/GenBank/DDBJ whole genome shotgun (WGS) entry which is preliminary data.</text>
</comment>
<dbReference type="PROSITE" id="PS51194">
    <property type="entry name" value="HELICASE_CTER"/>
    <property type="match status" value="1"/>
</dbReference>
<proteinExistence type="predicted"/>
<dbReference type="SMART" id="SM00487">
    <property type="entry name" value="DEXDc"/>
    <property type="match status" value="1"/>
</dbReference>
<accession>A0A0F9TAE6</accession>
<dbReference type="InterPro" id="IPR050742">
    <property type="entry name" value="Helicase_Restrict-Modif_Enz"/>
</dbReference>
<dbReference type="GO" id="GO:0005829">
    <property type="term" value="C:cytosol"/>
    <property type="evidence" value="ECO:0007669"/>
    <property type="project" value="TreeGrafter"/>
</dbReference>
<evidence type="ECO:0000259" key="2">
    <source>
        <dbReference type="PROSITE" id="PS51192"/>
    </source>
</evidence>
<dbReference type="InterPro" id="IPR003593">
    <property type="entry name" value="AAA+_ATPase"/>
</dbReference>
<dbReference type="AlphaFoldDB" id="A0A0F9TAE6"/>
<dbReference type="GO" id="GO:0016787">
    <property type="term" value="F:hydrolase activity"/>
    <property type="evidence" value="ECO:0007669"/>
    <property type="project" value="UniProtKB-KW"/>
</dbReference>
<dbReference type="PROSITE" id="PS00690">
    <property type="entry name" value="DEAH_ATP_HELICASE"/>
    <property type="match status" value="1"/>
</dbReference>
<organism evidence="4">
    <name type="scientific">marine sediment metagenome</name>
    <dbReference type="NCBI Taxonomy" id="412755"/>
    <lineage>
        <taxon>unclassified sequences</taxon>
        <taxon>metagenomes</taxon>
        <taxon>ecological metagenomes</taxon>
    </lineage>
</organism>
<dbReference type="InterPro" id="IPR014001">
    <property type="entry name" value="Helicase_ATP-bd"/>
</dbReference>
<dbReference type="Pfam" id="PF04851">
    <property type="entry name" value="ResIII"/>
    <property type="match status" value="1"/>
</dbReference>
<sequence>MVELWQEQADVIEEVRQAIRNGYRSILIVAPTGSGKTVIGASIIHSAEQKQKQSIFLAHRRELIYQTADKLNRFGVEHGIIMAGEMTDHWKGVQIASIDTLRARYMNEKRKYQLPLPAVSVVMVDEAHRSLSNTYTKLLDHYKAEGAISIGLTATPIRGDGKGLARHYDFMVLAPSMEELIDNGRLVPPRYFVPTIPDLTGVKIARGDYVEGDLEKVMDHREAVGDIITNWVRIAPERKTIVFASGVRHSIHIAEEFTKAGYRAAHIDGTTPLRERDEALAALARGDIQVISNCMVLTEGFDCPSLDCCILARPTRNLGLYIQMGGRVLRTFPGKEDSIIIDHSGNLYEHGYLEDDHNWQLTDGLACDDRLDRQEDFDEKHPITCKECGHVYEGQLCCPHCGHVPERRGEYVEMRHADLIEVRREKRAKAKEQANKLLPPTHEEKQRWYSMFCAYAASKGHRMGSVSYKYKSKFGVWPKNMSRVPVTPTKECLAYITHLNIKHAYRTKNRPWPKRS</sequence>
<dbReference type="GO" id="GO:0005524">
    <property type="term" value="F:ATP binding"/>
    <property type="evidence" value="ECO:0007669"/>
    <property type="project" value="InterPro"/>
</dbReference>
<dbReference type="InterPro" id="IPR002464">
    <property type="entry name" value="DNA/RNA_helicase_DEAH_CS"/>
</dbReference>
<dbReference type="PROSITE" id="PS51192">
    <property type="entry name" value="HELICASE_ATP_BIND_1"/>
    <property type="match status" value="1"/>
</dbReference>
<dbReference type="Pfam" id="PF00271">
    <property type="entry name" value="Helicase_C"/>
    <property type="match status" value="1"/>
</dbReference>
<dbReference type="InterPro" id="IPR001650">
    <property type="entry name" value="Helicase_C-like"/>
</dbReference>